<reference evidence="1 2" key="1">
    <citation type="submission" date="2023-07" db="EMBL/GenBank/DDBJ databases">
        <title>Sorghum-associated microbial communities from plants grown in Nebraska, USA.</title>
        <authorList>
            <person name="Schachtman D."/>
        </authorList>
    </citation>
    <scope>NUCLEOTIDE SEQUENCE [LARGE SCALE GENOMIC DNA]</scope>
    <source>
        <strain evidence="1 2">DS1607</strain>
    </source>
</reference>
<protein>
    <submittedName>
        <fullName evidence="1">Uncharacterized protein</fullName>
    </submittedName>
</protein>
<dbReference type="EMBL" id="JAUSRO010000009">
    <property type="protein sequence ID" value="MDP9900932.1"/>
    <property type="molecule type" value="Genomic_DNA"/>
</dbReference>
<comment type="caution">
    <text evidence="1">The sequence shown here is derived from an EMBL/GenBank/DDBJ whole genome shotgun (WGS) entry which is preliminary data.</text>
</comment>
<keyword evidence="2" id="KW-1185">Reference proteome</keyword>
<name>A0ABT9SC12_9BURK</name>
<gene>
    <name evidence="1" type="ORF">J2W36_003198</name>
</gene>
<evidence type="ECO:0000313" key="1">
    <source>
        <dbReference type="EMBL" id="MDP9900932.1"/>
    </source>
</evidence>
<sequence length="45" mass="4961">MPTACGHKTLAQALLTLPVCDSKVDARVSQRYNVIIMSDKPYLIV</sequence>
<accession>A0ABT9SC12</accession>
<dbReference type="Proteomes" id="UP001226867">
    <property type="component" value="Unassembled WGS sequence"/>
</dbReference>
<proteinExistence type="predicted"/>
<organism evidence="1 2">
    <name type="scientific">Variovorax ginsengisoli</name>
    <dbReference type="NCBI Taxonomy" id="363844"/>
    <lineage>
        <taxon>Bacteria</taxon>
        <taxon>Pseudomonadati</taxon>
        <taxon>Pseudomonadota</taxon>
        <taxon>Betaproteobacteria</taxon>
        <taxon>Burkholderiales</taxon>
        <taxon>Comamonadaceae</taxon>
        <taxon>Variovorax</taxon>
    </lineage>
</organism>
<evidence type="ECO:0000313" key="2">
    <source>
        <dbReference type="Proteomes" id="UP001226867"/>
    </source>
</evidence>